<evidence type="ECO:0000256" key="14">
    <source>
        <dbReference type="ARBA" id="ARBA00023136"/>
    </source>
</evidence>
<dbReference type="Proteomes" id="UP001652642">
    <property type="component" value="Chromosome 1"/>
</dbReference>
<comment type="subcellular location">
    <subcellularLocation>
        <location evidence="2">Apical cell membrane</location>
        <topology evidence="2">Multi-pass membrane protein</topology>
    </subcellularLocation>
</comment>
<comment type="cofactor">
    <cofactor evidence="1">
        <name>heme b</name>
        <dbReference type="ChEBI" id="CHEBI:60344"/>
    </cofactor>
</comment>
<evidence type="ECO:0000256" key="22">
    <source>
        <dbReference type="SAM" id="Phobius"/>
    </source>
</evidence>
<dbReference type="Gene3D" id="1.20.120.1770">
    <property type="match status" value="1"/>
</dbReference>
<feature type="compositionally biased region" description="Polar residues" evidence="21">
    <location>
        <begin position="227"/>
        <end position="236"/>
    </location>
</feature>
<dbReference type="FunCoup" id="A0A6J0USU6">
    <property type="interactions" value="549"/>
</dbReference>
<dbReference type="Pfam" id="PF03188">
    <property type="entry name" value="Cytochrom_B561"/>
    <property type="match status" value="1"/>
</dbReference>
<evidence type="ECO:0000256" key="15">
    <source>
        <dbReference type="ARBA" id="ARBA00024225"/>
    </source>
</evidence>
<evidence type="ECO:0000259" key="23">
    <source>
        <dbReference type="PROSITE" id="PS50939"/>
    </source>
</evidence>
<keyword evidence="9" id="KW-1278">Translocase</keyword>
<evidence type="ECO:0000256" key="8">
    <source>
        <dbReference type="ARBA" id="ARBA00022723"/>
    </source>
</evidence>
<keyword evidence="8" id="KW-0479">Metal-binding</keyword>
<evidence type="ECO:0000313" key="24">
    <source>
        <dbReference type="Proteomes" id="UP001652642"/>
    </source>
</evidence>
<evidence type="ECO:0000256" key="2">
    <source>
        <dbReference type="ARBA" id="ARBA00004424"/>
    </source>
</evidence>
<feature type="transmembrane region" description="Helical" evidence="22">
    <location>
        <begin position="123"/>
        <end position="144"/>
    </location>
</feature>
<evidence type="ECO:0000256" key="9">
    <source>
        <dbReference type="ARBA" id="ARBA00022967"/>
    </source>
</evidence>
<keyword evidence="6" id="KW-0349">Heme</keyword>
<feature type="compositionally biased region" description="Basic and acidic residues" evidence="21">
    <location>
        <begin position="273"/>
        <end position="284"/>
    </location>
</feature>
<feature type="transmembrane region" description="Helical" evidence="22">
    <location>
        <begin position="156"/>
        <end position="177"/>
    </location>
</feature>
<dbReference type="PROSITE" id="PS50939">
    <property type="entry name" value="CYTOCHROME_B561"/>
    <property type="match status" value="1"/>
</dbReference>
<evidence type="ECO:0000256" key="6">
    <source>
        <dbReference type="ARBA" id="ARBA00022617"/>
    </source>
</evidence>
<evidence type="ECO:0000256" key="10">
    <source>
        <dbReference type="ARBA" id="ARBA00022982"/>
    </source>
</evidence>
<evidence type="ECO:0000256" key="17">
    <source>
        <dbReference type="ARBA" id="ARBA00031718"/>
    </source>
</evidence>
<dbReference type="GO" id="GO:0140571">
    <property type="term" value="F:transmembrane ascorbate ferrireductase activity"/>
    <property type="evidence" value="ECO:0007669"/>
    <property type="project" value="UniProtKB-EC"/>
</dbReference>
<keyword evidence="11 22" id="KW-1133">Transmembrane helix</keyword>
<evidence type="ECO:0000256" key="5">
    <source>
        <dbReference type="ARBA" id="ARBA00022475"/>
    </source>
</evidence>
<dbReference type="PANTHER" id="PTHR10106:SF12">
    <property type="entry name" value="PLASMA MEMBRANE ASCORBATE-DEPENDENT REDUCTASE CYBRD1"/>
    <property type="match status" value="1"/>
</dbReference>
<dbReference type="GO" id="GO:0046872">
    <property type="term" value="F:metal ion binding"/>
    <property type="evidence" value="ECO:0007669"/>
    <property type="project" value="UniProtKB-KW"/>
</dbReference>
<dbReference type="CTD" id="79901"/>
<feature type="domain" description="Cytochrome b561" evidence="23">
    <location>
        <begin position="13"/>
        <end position="218"/>
    </location>
</feature>
<protein>
    <recommendedName>
        <fullName evidence="16">Plasma membrane ascorbate-dependent reductase CYBRD1</fullName>
        <ecNumber evidence="15">7.2.1.3</ecNumber>
    </recommendedName>
    <alternativeName>
        <fullName evidence="17">Cytochrome b reductase 1</fullName>
    </alternativeName>
</protein>
<feature type="transmembrane region" description="Helical" evidence="22">
    <location>
        <begin position="7"/>
        <end position="30"/>
    </location>
</feature>
<evidence type="ECO:0000256" key="1">
    <source>
        <dbReference type="ARBA" id="ARBA00001970"/>
    </source>
</evidence>
<evidence type="ECO:0000313" key="25">
    <source>
        <dbReference type="RefSeq" id="XP_020662350.2"/>
    </source>
</evidence>
<dbReference type="KEGG" id="pvt:110086022"/>
<dbReference type="OrthoDB" id="907479at2759"/>
<evidence type="ECO:0000256" key="4">
    <source>
        <dbReference type="ARBA" id="ARBA00022448"/>
    </source>
</evidence>
<dbReference type="EC" id="7.2.1.3" evidence="15"/>
<evidence type="ECO:0000256" key="12">
    <source>
        <dbReference type="ARBA" id="ARBA00023002"/>
    </source>
</evidence>
<dbReference type="InterPro" id="IPR006593">
    <property type="entry name" value="Cyt_b561/ferric_Rdtase_TM"/>
</dbReference>
<sequence length="284" mass="31257">MEGYVLFLALLGSALGLGFLAVVFALVWVLLYREGLAWNGDGAEFNWHPVLITTGFVYVQGIAIIVYRLPWTWKCSKFLMKLIHAGLNTIALILAIISLVAVFDFHNHKNIPNMYSLHSWIGLTAVILYSVQLVLGFAVFLLPFAPASLRATVMPIHVYSGLALFGTVIATALMGITEKLIFALKKPPYSSLPEEGVFVNTLGVLIVVFGAVILWMATRPSWKRPPEQSTKTQQRNGGMLDGNEEGSTMTDCSNTDKSDVEFNSEASSRKRSPKLDEAGQRSTM</sequence>
<keyword evidence="13" id="KW-0408">Iron</keyword>
<comment type="catalytic activity">
    <reaction evidence="18">
        <text>monodehydro-L-ascorbate radical(out) + L-ascorbate(in) = monodehydro-L-ascorbate radical(in) + L-ascorbate(out)</text>
        <dbReference type="Rhea" id="RHEA:66524"/>
        <dbReference type="ChEBI" id="CHEBI:38290"/>
        <dbReference type="ChEBI" id="CHEBI:59513"/>
    </reaction>
    <physiologicalReaction direction="left-to-right" evidence="18">
        <dbReference type="Rhea" id="RHEA:66525"/>
    </physiologicalReaction>
</comment>
<feature type="transmembrane region" description="Helical" evidence="22">
    <location>
        <begin position="197"/>
        <end position="217"/>
    </location>
</feature>
<comment type="subunit">
    <text evidence="3">Homodimer.</text>
</comment>
<dbReference type="GO" id="GO:0005765">
    <property type="term" value="C:lysosomal membrane"/>
    <property type="evidence" value="ECO:0007669"/>
    <property type="project" value="TreeGrafter"/>
</dbReference>
<organism evidence="24 25">
    <name type="scientific">Pogona vitticeps</name>
    <name type="common">central bearded dragon</name>
    <dbReference type="NCBI Taxonomy" id="103695"/>
    <lineage>
        <taxon>Eukaryota</taxon>
        <taxon>Metazoa</taxon>
        <taxon>Chordata</taxon>
        <taxon>Craniata</taxon>
        <taxon>Vertebrata</taxon>
        <taxon>Euteleostomi</taxon>
        <taxon>Lepidosauria</taxon>
        <taxon>Squamata</taxon>
        <taxon>Bifurcata</taxon>
        <taxon>Unidentata</taxon>
        <taxon>Episquamata</taxon>
        <taxon>Toxicofera</taxon>
        <taxon>Iguania</taxon>
        <taxon>Acrodonta</taxon>
        <taxon>Agamidae</taxon>
        <taxon>Amphibolurinae</taxon>
        <taxon>Pogona</taxon>
    </lineage>
</organism>
<gene>
    <name evidence="25" type="primary">CYBRD1</name>
</gene>
<keyword evidence="4" id="KW-0813">Transport</keyword>
<name>A0A6J0USU6_9SAUR</name>
<dbReference type="GeneID" id="110086022"/>
<reference evidence="24" key="1">
    <citation type="submission" date="2025-05" db="UniProtKB">
        <authorList>
            <consortium name="RefSeq"/>
        </authorList>
    </citation>
    <scope>NUCLEOTIDE SEQUENCE [LARGE SCALE GENOMIC DNA]</scope>
</reference>
<evidence type="ECO:0000256" key="19">
    <source>
        <dbReference type="ARBA" id="ARBA00048457"/>
    </source>
</evidence>
<accession>A0A6J0USU6</accession>
<dbReference type="InParanoid" id="A0A6J0USU6"/>
<evidence type="ECO:0000256" key="11">
    <source>
        <dbReference type="ARBA" id="ARBA00022989"/>
    </source>
</evidence>
<evidence type="ECO:0000256" key="18">
    <source>
        <dbReference type="ARBA" id="ARBA00047447"/>
    </source>
</evidence>
<evidence type="ECO:0000256" key="7">
    <source>
        <dbReference type="ARBA" id="ARBA00022692"/>
    </source>
</evidence>
<keyword evidence="12" id="KW-0560">Oxidoreductase</keyword>
<keyword evidence="14 22" id="KW-0472">Membrane</keyword>
<proteinExistence type="predicted"/>
<feature type="region of interest" description="Disordered" evidence="21">
    <location>
        <begin position="222"/>
        <end position="284"/>
    </location>
</feature>
<comment type="catalytic activity">
    <reaction evidence="19">
        <text>Fe(3+)(out) + L-ascorbate(in) = monodehydro-L-ascorbate radical(in) + Fe(2+)(out) + H(+)</text>
        <dbReference type="Rhea" id="RHEA:30403"/>
        <dbReference type="ChEBI" id="CHEBI:15378"/>
        <dbReference type="ChEBI" id="CHEBI:29033"/>
        <dbReference type="ChEBI" id="CHEBI:29034"/>
        <dbReference type="ChEBI" id="CHEBI:38290"/>
        <dbReference type="ChEBI" id="CHEBI:59513"/>
        <dbReference type="EC" id="7.2.1.3"/>
    </reaction>
    <physiologicalReaction direction="left-to-right" evidence="19">
        <dbReference type="Rhea" id="RHEA:30404"/>
    </physiologicalReaction>
</comment>
<feature type="transmembrane region" description="Helical" evidence="22">
    <location>
        <begin position="82"/>
        <end position="103"/>
    </location>
</feature>
<comment type="catalytic activity">
    <reaction evidence="20">
        <text>Cu(2+)(out) + L-ascorbate(in) = Cu(+)(out) + monodehydro-L-ascorbate radical(in) + H(+)</text>
        <dbReference type="Rhea" id="RHEA:66656"/>
        <dbReference type="ChEBI" id="CHEBI:15378"/>
        <dbReference type="ChEBI" id="CHEBI:29036"/>
        <dbReference type="ChEBI" id="CHEBI:38290"/>
        <dbReference type="ChEBI" id="CHEBI:49552"/>
        <dbReference type="ChEBI" id="CHEBI:59513"/>
    </reaction>
    <physiologicalReaction direction="left-to-right" evidence="20">
        <dbReference type="Rhea" id="RHEA:66657"/>
    </physiologicalReaction>
</comment>
<evidence type="ECO:0000256" key="13">
    <source>
        <dbReference type="ARBA" id="ARBA00023004"/>
    </source>
</evidence>
<dbReference type="GO" id="GO:0016324">
    <property type="term" value="C:apical plasma membrane"/>
    <property type="evidence" value="ECO:0007669"/>
    <property type="project" value="UniProtKB-SubCell"/>
</dbReference>
<dbReference type="InterPro" id="IPR043205">
    <property type="entry name" value="CYB561/CYBRD1-like"/>
</dbReference>
<evidence type="ECO:0000256" key="16">
    <source>
        <dbReference type="ARBA" id="ARBA00024244"/>
    </source>
</evidence>
<feature type="transmembrane region" description="Helical" evidence="22">
    <location>
        <begin position="50"/>
        <end position="70"/>
    </location>
</feature>
<evidence type="ECO:0000256" key="21">
    <source>
        <dbReference type="SAM" id="MobiDB-lite"/>
    </source>
</evidence>
<dbReference type="PANTHER" id="PTHR10106">
    <property type="entry name" value="CYTOCHROME B561-RELATED"/>
    <property type="match status" value="1"/>
</dbReference>
<evidence type="ECO:0000256" key="20">
    <source>
        <dbReference type="ARBA" id="ARBA00049459"/>
    </source>
</evidence>
<dbReference type="SMART" id="SM00665">
    <property type="entry name" value="B561"/>
    <property type="match status" value="1"/>
</dbReference>
<evidence type="ECO:0000256" key="3">
    <source>
        <dbReference type="ARBA" id="ARBA00011738"/>
    </source>
</evidence>
<keyword evidence="5" id="KW-1003">Cell membrane</keyword>
<keyword evidence="24" id="KW-1185">Reference proteome</keyword>
<dbReference type="AlphaFoldDB" id="A0A6J0USU6"/>
<keyword evidence="7 22" id="KW-0812">Transmembrane</keyword>
<dbReference type="RefSeq" id="XP_020662350.2">
    <property type="nucleotide sequence ID" value="XM_020806691.2"/>
</dbReference>
<keyword evidence="10" id="KW-0249">Electron transport</keyword>
<reference evidence="25" key="2">
    <citation type="submission" date="2025-08" db="UniProtKB">
        <authorList>
            <consortium name="RefSeq"/>
        </authorList>
    </citation>
    <scope>IDENTIFICATION</scope>
</reference>